<dbReference type="RefSeq" id="WP_139373236.1">
    <property type="nucleotide sequence ID" value="NZ_FUYE01000007.1"/>
</dbReference>
<dbReference type="OrthoDB" id="173915at2"/>
<name>A0A1T4Y625_9BACT</name>
<dbReference type="NCBIfam" id="TIGR02595">
    <property type="entry name" value="PEP_CTERM"/>
    <property type="match status" value="1"/>
</dbReference>
<organism evidence="2 3">
    <name type="scientific">Prosthecobacter debontii</name>
    <dbReference type="NCBI Taxonomy" id="48467"/>
    <lineage>
        <taxon>Bacteria</taxon>
        <taxon>Pseudomonadati</taxon>
        <taxon>Verrucomicrobiota</taxon>
        <taxon>Verrucomicrobiia</taxon>
        <taxon>Verrucomicrobiales</taxon>
        <taxon>Verrucomicrobiaceae</taxon>
        <taxon>Prosthecobacter</taxon>
    </lineage>
</organism>
<dbReference type="InterPro" id="IPR013424">
    <property type="entry name" value="Ice-binding_C"/>
</dbReference>
<protein>
    <submittedName>
        <fullName evidence="2">PEP-CTERM protein-sorting domain-containing protein</fullName>
    </submittedName>
</protein>
<evidence type="ECO:0000313" key="2">
    <source>
        <dbReference type="EMBL" id="SKA97103.1"/>
    </source>
</evidence>
<accession>A0A1T4Y625</accession>
<keyword evidence="3" id="KW-1185">Reference proteome</keyword>
<evidence type="ECO:0000256" key="1">
    <source>
        <dbReference type="ARBA" id="ARBA00022729"/>
    </source>
</evidence>
<proteinExistence type="predicted"/>
<dbReference type="NCBIfam" id="TIGR02601">
    <property type="entry name" value="autotrns_rpt"/>
    <property type="match status" value="3"/>
</dbReference>
<dbReference type="Pfam" id="PF12951">
    <property type="entry name" value="PATR"/>
    <property type="match status" value="3"/>
</dbReference>
<dbReference type="InterPro" id="IPR013425">
    <property type="entry name" value="Autotrns_rpt"/>
</dbReference>
<sequence>MHSSFLRRPTCHSLKTFLKTGLCTWLGVVSLQAAQLQYDSDADTGNGITDGNTSGWNTTTTNKPWYDSVSGTLIAWPNTNADIAVFGGGSSGTAASVAVGTVTTNGIIFNAANSGTYTLSGGTITLDGTTPTITTNANATITSKLVTTSLLKNGASTLTLNYGGGALSLGNLTIDAGKLDIFNAMTAQDMVVNGSASFVSHSGNTWAMNSLTYATSAGSSFYAGNTSSTYTIGTGGLIFNGTGALSINADTNASNPISKVILKGNITANQNNALNVGGSSTVAAYKLLDLDGGVRTVTVASGKTFTLAPITQNGGLIKDGAGTMVVQGANTYAGNTVVTAGILKMAGTGTLGDITNDLTVASGGTLDLNGVSQTVDVLDGAGTVTNSSSTAAILTIGSNNGTGTFDGIITGTTKLSLVKTGTGTQTLTGASTYSNGTTLESGILAGVDPTVYTTNSQIKKLFGTGNITLNGGTLQVRANGNSNTPTTAETLTLGNNVTVGGNVTIDINRASGSFTNRTIKFGTFSMGAFTLTTLAPNGYSVDFTNSTLTGNVVFDVQSGTLNFANTMNAGSNSITKNGTGRLTIRGGTFGDFTVNAGTGDIYGTVSSQNVTYNGTSVMDTHSGNTWTMNSLTYNSTAASNFSAFSTSSVYTIGTGGLTISTNIALTIVAQNAGITSKVVLRGDVTATGNSSLLNSTNAAHLGTMFLDLDGGVRSFNVAATKTFTLGAVTQNGGINKTGAGTMNLTVAHTYAGSTIASEGTLKLTSTGSIDSSALISVRSGATFDVSAVSGFSVKNGQTLEGGGNVTGSVTMANGSILAPGTSGLAEAQQLTISGALSLSVGSKLVLDLTSLAYDQVAAGGTFTQATGAQIVVQPNDFTPTLGQSFNLLDWSGMGTFSSNLGSLFRDGSNDTSTDIDLPSLVGTGFMWDLSQFTNSGIITIVAVPEPSRAFLVLLGCITVMTRRRRKAR</sequence>
<dbReference type="STRING" id="48467.SAMN02745166_02546"/>
<reference evidence="3" key="1">
    <citation type="submission" date="2017-02" db="EMBL/GenBank/DDBJ databases">
        <authorList>
            <person name="Varghese N."/>
            <person name="Submissions S."/>
        </authorList>
    </citation>
    <scope>NUCLEOTIDE SEQUENCE [LARGE SCALE GENOMIC DNA]</scope>
    <source>
        <strain evidence="3">ATCC 700200</strain>
    </source>
</reference>
<dbReference type="EMBL" id="FUYE01000007">
    <property type="protein sequence ID" value="SKA97103.1"/>
    <property type="molecule type" value="Genomic_DNA"/>
</dbReference>
<evidence type="ECO:0000313" key="3">
    <source>
        <dbReference type="Proteomes" id="UP000190774"/>
    </source>
</evidence>
<dbReference type="Proteomes" id="UP000190774">
    <property type="component" value="Unassembled WGS sequence"/>
</dbReference>
<dbReference type="AlphaFoldDB" id="A0A1T4Y625"/>
<gene>
    <name evidence="2" type="ORF">SAMN02745166_02546</name>
</gene>
<keyword evidence="1" id="KW-0732">Signal</keyword>